<reference evidence="1 2" key="1">
    <citation type="submission" date="2017-11" db="EMBL/GenBank/DDBJ databases">
        <title>Bacterial isolate from king chilli rhizosphere.</title>
        <authorList>
            <person name="Takhelmayum P."/>
            <person name="Sarangthem I."/>
        </authorList>
    </citation>
    <scope>NUCLEOTIDE SEQUENCE [LARGE SCALE GENOMIC DNA]</scope>
    <source>
        <strain evidence="2">t26</strain>
    </source>
</reference>
<dbReference type="Proteomes" id="UP000232101">
    <property type="component" value="Unassembled WGS sequence"/>
</dbReference>
<dbReference type="EMBL" id="PHQY01000321">
    <property type="protein sequence ID" value="PJO45138.1"/>
    <property type="molecule type" value="Genomic_DNA"/>
</dbReference>
<dbReference type="RefSeq" id="WP_100542079.1">
    <property type="nucleotide sequence ID" value="NZ_PHQY01000321.1"/>
</dbReference>
<accession>A0A2M9QAP2</accession>
<gene>
    <name evidence="1" type="ORF">CWD94_03685</name>
</gene>
<dbReference type="InterPro" id="IPR008489">
    <property type="entry name" value="DUF771"/>
</dbReference>
<dbReference type="AlphaFoldDB" id="A0A2M9QAP2"/>
<name>A0A2M9QAP2_9BACI</name>
<evidence type="ECO:0000313" key="2">
    <source>
        <dbReference type="Proteomes" id="UP000232101"/>
    </source>
</evidence>
<comment type="caution">
    <text evidence="1">The sequence shown here is derived from an EMBL/GenBank/DDBJ whole genome shotgun (WGS) entry which is preliminary data.</text>
</comment>
<proteinExistence type="predicted"/>
<protein>
    <submittedName>
        <fullName evidence="1">DUF771 domain-containing protein</fullName>
    </submittedName>
</protein>
<evidence type="ECO:0000313" key="1">
    <source>
        <dbReference type="EMBL" id="PJO45138.1"/>
    </source>
</evidence>
<dbReference type="Pfam" id="PF05595">
    <property type="entry name" value="DUF771"/>
    <property type="match status" value="1"/>
</dbReference>
<sequence length="110" mass="13105">MDKQQLNVTLLIPIPEDMVLVKKVEYEELIAQSLTGQYWTMKDLEKRVGKEWRWIKENILYPSRFRKILDVKNGGFVYYPVGRGKSWSFLASKMSRFLEDNFHLIFTGKE</sequence>
<organism evidence="1 2">
    <name type="scientific">Lysinibacillus xylanilyticus</name>
    <dbReference type="NCBI Taxonomy" id="582475"/>
    <lineage>
        <taxon>Bacteria</taxon>
        <taxon>Bacillati</taxon>
        <taxon>Bacillota</taxon>
        <taxon>Bacilli</taxon>
        <taxon>Bacillales</taxon>
        <taxon>Bacillaceae</taxon>
        <taxon>Lysinibacillus</taxon>
    </lineage>
</organism>